<sequence length="552" mass="58610">MNLEGKDWTELIARSRQGDREAQSALVEAAQNRVYYHCKKMLKKEEDAQDATQDVLLAMLTGLDKLREPAAFWGWVNGITANRCRHLLSSPRREWQIPEDEEGNSMLESVEDLDEHLVPDKALDNEETRRMILDLVDDLPPEQRLCVLFYYYDEMSVKEIAQAMDTSEGTVKSRLNYARRSIKRGVEDYERKGVKLYSLSPAVLLVYFLRQEAAASALEGSAAASLTAQVLAQAAGAAAETTAAGAAAETAAAGTAAETTATGAAAEATTAGAAVGNTAAGAAAGAAAKTGLSVKLIAGIVAGAVVVGGAAVGLPALTDREAAPSAAVETPVPTGPLPFGAVHGFPLSEPQAYEDLPVMLLLGDPALVALPSTSAATQPVLSASGPDETGYVTYTVTYDLTAQSHLGDAVGDASLSCSILAQEYNLYDYYTGRLYLPEGPETGASGETRASGSAEVEHNGETFTIFYEKSWTSSMTPGSWSGSTQPGLVREMVIDSAMSVQVVVRAPADYDGLLLGLNVVDPADPEKEIREDWDLETDDPAHYRFFRLSDAL</sequence>
<dbReference type="InterPro" id="IPR039425">
    <property type="entry name" value="RNA_pol_sigma-70-like"/>
</dbReference>
<feature type="domain" description="RNA polymerase sigma-70 region 2" evidence="6">
    <location>
        <begin position="26"/>
        <end position="92"/>
    </location>
</feature>
<keyword evidence="4" id="KW-0238">DNA-binding</keyword>
<dbReference type="PANTHER" id="PTHR43133">
    <property type="entry name" value="RNA POLYMERASE ECF-TYPE SIGMA FACTO"/>
    <property type="match status" value="1"/>
</dbReference>
<dbReference type="InterPro" id="IPR036388">
    <property type="entry name" value="WH-like_DNA-bd_sf"/>
</dbReference>
<dbReference type="PANTHER" id="PTHR43133:SF8">
    <property type="entry name" value="RNA POLYMERASE SIGMA FACTOR HI_1459-RELATED"/>
    <property type="match status" value="1"/>
</dbReference>
<dbReference type="InterPro" id="IPR013324">
    <property type="entry name" value="RNA_pol_sigma_r3/r4-like"/>
</dbReference>
<dbReference type="GO" id="GO:0016987">
    <property type="term" value="F:sigma factor activity"/>
    <property type="evidence" value="ECO:0007669"/>
    <property type="project" value="UniProtKB-KW"/>
</dbReference>
<dbReference type="Proteomes" id="UP000823882">
    <property type="component" value="Unassembled WGS sequence"/>
</dbReference>
<evidence type="ECO:0000256" key="4">
    <source>
        <dbReference type="ARBA" id="ARBA00023125"/>
    </source>
</evidence>
<evidence type="ECO:0000259" key="7">
    <source>
        <dbReference type="Pfam" id="PF08281"/>
    </source>
</evidence>
<accession>A0A9D2T043</accession>
<evidence type="ECO:0000313" key="9">
    <source>
        <dbReference type="Proteomes" id="UP000823882"/>
    </source>
</evidence>
<evidence type="ECO:0000256" key="1">
    <source>
        <dbReference type="ARBA" id="ARBA00010641"/>
    </source>
</evidence>
<reference evidence="8" key="1">
    <citation type="journal article" date="2021" name="PeerJ">
        <title>Extensive microbial diversity within the chicken gut microbiome revealed by metagenomics and culture.</title>
        <authorList>
            <person name="Gilroy R."/>
            <person name="Ravi A."/>
            <person name="Getino M."/>
            <person name="Pursley I."/>
            <person name="Horton D.L."/>
            <person name="Alikhan N.F."/>
            <person name="Baker D."/>
            <person name="Gharbi K."/>
            <person name="Hall N."/>
            <person name="Watson M."/>
            <person name="Adriaenssens E.M."/>
            <person name="Foster-Nyarko E."/>
            <person name="Jarju S."/>
            <person name="Secka A."/>
            <person name="Antonio M."/>
            <person name="Oren A."/>
            <person name="Chaudhuri R.R."/>
            <person name="La Ragione R."/>
            <person name="Hildebrand F."/>
            <person name="Pallen M.J."/>
        </authorList>
    </citation>
    <scope>NUCLEOTIDE SEQUENCE</scope>
    <source>
        <strain evidence="8">CHK186-1790</strain>
    </source>
</reference>
<comment type="similarity">
    <text evidence="1">Belongs to the sigma-70 factor family. ECF subfamily.</text>
</comment>
<dbReference type="InterPro" id="IPR013325">
    <property type="entry name" value="RNA_pol_sigma_r2"/>
</dbReference>
<keyword evidence="5" id="KW-0804">Transcription</keyword>
<dbReference type="EMBL" id="DWWJ01000060">
    <property type="protein sequence ID" value="HJC40501.1"/>
    <property type="molecule type" value="Genomic_DNA"/>
</dbReference>
<dbReference type="GO" id="GO:0006352">
    <property type="term" value="P:DNA-templated transcription initiation"/>
    <property type="evidence" value="ECO:0007669"/>
    <property type="project" value="InterPro"/>
</dbReference>
<dbReference type="GO" id="GO:0003677">
    <property type="term" value="F:DNA binding"/>
    <property type="evidence" value="ECO:0007669"/>
    <property type="project" value="UniProtKB-KW"/>
</dbReference>
<dbReference type="Pfam" id="PF08281">
    <property type="entry name" value="Sigma70_r4_2"/>
    <property type="match status" value="1"/>
</dbReference>
<gene>
    <name evidence="8" type="ORF">H9701_02975</name>
</gene>
<proteinExistence type="inferred from homology"/>
<reference evidence="8" key="2">
    <citation type="submission" date="2021-04" db="EMBL/GenBank/DDBJ databases">
        <authorList>
            <person name="Gilroy R."/>
        </authorList>
    </citation>
    <scope>NUCLEOTIDE SEQUENCE</scope>
    <source>
        <strain evidence="8">CHK186-1790</strain>
    </source>
</reference>
<dbReference type="AlphaFoldDB" id="A0A9D2T043"/>
<evidence type="ECO:0000313" key="8">
    <source>
        <dbReference type="EMBL" id="HJC40501.1"/>
    </source>
</evidence>
<name>A0A9D2T043_9FIRM</name>
<dbReference type="InterPro" id="IPR007627">
    <property type="entry name" value="RNA_pol_sigma70_r2"/>
</dbReference>
<evidence type="ECO:0000256" key="5">
    <source>
        <dbReference type="ARBA" id="ARBA00023163"/>
    </source>
</evidence>
<dbReference type="Gene3D" id="1.10.1740.10">
    <property type="match status" value="1"/>
</dbReference>
<evidence type="ECO:0000256" key="3">
    <source>
        <dbReference type="ARBA" id="ARBA00023082"/>
    </source>
</evidence>
<keyword evidence="3" id="KW-0731">Sigma factor</keyword>
<dbReference type="InterPro" id="IPR014284">
    <property type="entry name" value="RNA_pol_sigma-70_dom"/>
</dbReference>
<dbReference type="CDD" id="cd06171">
    <property type="entry name" value="Sigma70_r4"/>
    <property type="match status" value="1"/>
</dbReference>
<dbReference type="SUPFAM" id="SSF88659">
    <property type="entry name" value="Sigma3 and sigma4 domains of RNA polymerase sigma factors"/>
    <property type="match status" value="1"/>
</dbReference>
<dbReference type="Pfam" id="PF04542">
    <property type="entry name" value="Sigma70_r2"/>
    <property type="match status" value="1"/>
</dbReference>
<organism evidence="8 9">
    <name type="scientific">Candidatus Intestinimonas pullistercoris</name>
    <dbReference type="NCBI Taxonomy" id="2838623"/>
    <lineage>
        <taxon>Bacteria</taxon>
        <taxon>Bacillati</taxon>
        <taxon>Bacillota</taxon>
        <taxon>Clostridia</taxon>
        <taxon>Eubacteriales</taxon>
        <taxon>Intestinimonas</taxon>
    </lineage>
</organism>
<dbReference type="NCBIfam" id="TIGR02937">
    <property type="entry name" value="sigma70-ECF"/>
    <property type="match status" value="1"/>
</dbReference>
<dbReference type="InterPro" id="IPR013249">
    <property type="entry name" value="RNA_pol_sigma70_r4_t2"/>
</dbReference>
<dbReference type="SUPFAM" id="SSF88946">
    <property type="entry name" value="Sigma2 domain of RNA polymerase sigma factors"/>
    <property type="match status" value="1"/>
</dbReference>
<evidence type="ECO:0000259" key="6">
    <source>
        <dbReference type="Pfam" id="PF04542"/>
    </source>
</evidence>
<keyword evidence="2" id="KW-0805">Transcription regulation</keyword>
<evidence type="ECO:0000256" key="2">
    <source>
        <dbReference type="ARBA" id="ARBA00023015"/>
    </source>
</evidence>
<dbReference type="Gene3D" id="1.10.10.10">
    <property type="entry name" value="Winged helix-like DNA-binding domain superfamily/Winged helix DNA-binding domain"/>
    <property type="match status" value="1"/>
</dbReference>
<feature type="domain" description="RNA polymerase sigma factor 70 region 4 type 2" evidence="7">
    <location>
        <begin position="130"/>
        <end position="180"/>
    </location>
</feature>
<comment type="caution">
    <text evidence="8">The sequence shown here is derived from an EMBL/GenBank/DDBJ whole genome shotgun (WGS) entry which is preliminary data.</text>
</comment>
<protein>
    <submittedName>
        <fullName evidence="8">Sigma-70 family RNA polymerase sigma factor</fullName>
    </submittedName>
</protein>